<dbReference type="InterPro" id="IPR029058">
    <property type="entry name" value="AB_hydrolase_fold"/>
</dbReference>
<accession>A0A401GLQ9</accession>
<feature type="domain" description="Dienelactone hydrolase" evidence="1">
    <location>
        <begin position="27"/>
        <end position="258"/>
    </location>
</feature>
<dbReference type="STRING" id="139825.A0A401GLQ9"/>
<dbReference type="AlphaFoldDB" id="A0A401GLQ9"/>
<evidence type="ECO:0000313" key="3">
    <source>
        <dbReference type="Proteomes" id="UP000287166"/>
    </source>
</evidence>
<dbReference type="PANTHER" id="PTHR17630">
    <property type="entry name" value="DIENELACTONE HYDROLASE"/>
    <property type="match status" value="1"/>
</dbReference>
<evidence type="ECO:0000259" key="1">
    <source>
        <dbReference type="Pfam" id="PF01738"/>
    </source>
</evidence>
<evidence type="ECO:0000313" key="2">
    <source>
        <dbReference type="EMBL" id="GBE83069.1"/>
    </source>
</evidence>
<dbReference type="SUPFAM" id="SSF53474">
    <property type="entry name" value="alpha/beta-Hydrolases"/>
    <property type="match status" value="1"/>
</dbReference>
<comment type="caution">
    <text evidence="2">The sequence shown here is derived from an EMBL/GenBank/DDBJ whole genome shotgun (WGS) entry which is preliminary data.</text>
</comment>
<keyword evidence="3" id="KW-1185">Reference proteome</keyword>
<dbReference type="InterPro" id="IPR002925">
    <property type="entry name" value="Dienelactn_hydro"/>
</dbReference>
<dbReference type="PANTHER" id="PTHR17630:SF105">
    <property type="entry name" value="DIENELACTONE HYDROLASE FAMILY PROTEIN (AFU_ORTHOLOGUE AFUA_4G08790)"/>
    <property type="match status" value="1"/>
</dbReference>
<dbReference type="OrthoDB" id="10019231at2759"/>
<organism evidence="2 3">
    <name type="scientific">Sparassis crispa</name>
    <dbReference type="NCBI Taxonomy" id="139825"/>
    <lineage>
        <taxon>Eukaryota</taxon>
        <taxon>Fungi</taxon>
        <taxon>Dikarya</taxon>
        <taxon>Basidiomycota</taxon>
        <taxon>Agaricomycotina</taxon>
        <taxon>Agaricomycetes</taxon>
        <taxon>Polyporales</taxon>
        <taxon>Sparassidaceae</taxon>
        <taxon>Sparassis</taxon>
    </lineage>
</organism>
<dbReference type="EMBL" id="BFAD01000005">
    <property type="protein sequence ID" value="GBE83069.1"/>
    <property type="molecule type" value="Genomic_DNA"/>
</dbReference>
<sequence length="263" mass="29442">MACVECVSGSLHSGTPIGQEISLEGISAYAVGDESSKRIIVFGTDIFGWKFNNTRLLADEYASRGFRVLIPDLFDGYELPQWTLASNDPVNETPTLFQRLILRPFALFVLVPFVLRHSHSDQSSKINKVVNHLRQTYSEAKIGFIGFCWGGRYAITMNASFDASVAAHPSLVKFPADLEGISKPISFALSETDHNYNKERGDETKSILEKKGFTDFEVVVYEGVNHGWTVRGNMSDPHKKDARDRAKEQALAWFEKYLSITPV</sequence>
<dbReference type="GeneID" id="38779986"/>
<proteinExistence type="predicted"/>
<reference evidence="2 3" key="1">
    <citation type="journal article" date="2018" name="Sci. Rep.">
        <title>Genome sequence of the cauliflower mushroom Sparassis crispa (Hanabiratake) and its association with beneficial usage.</title>
        <authorList>
            <person name="Kiyama R."/>
            <person name="Furutani Y."/>
            <person name="Kawaguchi K."/>
            <person name="Nakanishi T."/>
        </authorList>
    </citation>
    <scope>NUCLEOTIDE SEQUENCE [LARGE SCALE GENOMIC DNA]</scope>
</reference>
<dbReference type="RefSeq" id="XP_027613982.1">
    <property type="nucleotide sequence ID" value="XM_027758181.1"/>
</dbReference>
<dbReference type="Gene3D" id="3.40.50.1820">
    <property type="entry name" value="alpha/beta hydrolase"/>
    <property type="match status" value="1"/>
</dbReference>
<dbReference type="Pfam" id="PF01738">
    <property type="entry name" value="DLH"/>
    <property type="match status" value="1"/>
</dbReference>
<dbReference type="InParanoid" id="A0A401GLQ9"/>
<protein>
    <submittedName>
        <fullName evidence="2">Protein AIM2</fullName>
    </submittedName>
</protein>
<name>A0A401GLQ9_9APHY</name>
<gene>
    <name evidence="2" type="ORF">SCP_0501150</name>
</gene>
<dbReference type="Proteomes" id="UP000287166">
    <property type="component" value="Unassembled WGS sequence"/>
</dbReference>
<dbReference type="GO" id="GO:0016787">
    <property type="term" value="F:hydrolase activity"/>
    <property type="evidence" value="ECO:0007669"/>
    <property type="project" value="InterPro"/>
</dbReference>